<feature type="transmembrane region" description="Helical" evidence="2">
    <location>
        <begin position="400"/>
        <end position="417"/>
    </location>
</feature>
<reference evidence="3" key="1">
    <citation type="submission" date="2024-10" db="EMBL/GenBank/DDBJ databases">
        <authorList>
            <person name="Ryan C."/>
        </authorList>
    </citation>
    <scope>NUCLEOTIDE SEQUENCE [LARGE SCALE GENOMIC DNA]</scope>
</reference>
<accession>A0ABC8Z8T6</accession>
<feature type="transmembrane region" description="Helical" evidence="2">
    <location>
        <begin position="287"/>
        <end position="312"/>
    </location>
</feature>
<evidence type="ECO:0000256" key="2">
    <source>
        <dbReference type="SAM" id="Phobius"/>
    </source>
</evidence>
<evidence type="ECO:0000313" key="3">
    <source>
        <dbReference type="EMBL" id="CAL4955785.1"/>
    </source>
</evidence>
<dbReference type="Proteomes" id="UP001497457">
    <property type="component" value="Chromosome 18b"/>
</dbReference>
<keyword evidence="2" id="KW-0472">Membrane</keyword>
<dbReference type="PANTHER" id="PTHR33927:SF1">
    <property type="entry name" value="TRANSMEMBRANE PROTEIN"/>
    <property type="match status" value="1"/>
</dbReference>
<evidence type="ECO:0000256" key="1">
    <source>
        <dbReference type="SAM" id="MobiDB-lite"/>
    </source>
</evidence>
<dbReference type="AlphaFoldDB" id="A0ABC8Z8T6"/>
<keyword evidence="2" id="KW-0812">Transmembrane</keyword>
<sequence>MQRNLQQACAHIYAQRVVHKYAYMVQQPRHPARRTSFISLALALFFLRPIRGAMDWKDQAKPMMQTKFSSCRGVSFELNPSPGSPFALEAGYHYPPQPPRPDATSAGGRWVWLPQPFSRGPSRMFPAVFGMSPSLASSHFCDLDDDDDDPVVISADEEKAAVAAAAVAVGDGPGKNKATSQEASSSVKPPAPSARSRLGVILLDQGLFTVYKRLFALCAALNAVGLALAASGHFPYARAHAAAFAMGNILALTLCRSEAALRVVFWLAVAFLGRPWVPVAAKTGVTAILQSLGGVHSGCGVSSLAWLAYALARAIRDVATPREVVGVASAILGLLVLSCLAAFPLVRHLHHNVFERTHRFAGWSALALLWAFVVLSAGYDPATASYDRLTGAVLVKRQELWLAAAITFFTFLPWLTVRRVPVTVTARSHHASVITFQGGVKGGLLGRISRSPLSEWHAFGIISDNKETHAMLAGAVGDFTRALISDPPTRLWVRGVHFAGLPYLLDMYTRATMVATGSGICVFMSFLMQPGPAELSLVWVAKGIEANYGEEMKAACTGSERLRGRVIVHDTAVMGRPNVAALAVHAARRWGSEVVVVTSNPEGSRDVVTGCNKAGIPAFGPIWDS</sequence>
<gene>
    <name evidence="3" type="ORF">URODEC1_LOCUS41641</name>
</gene>
<keyword evidence="4" id="KW-1185">Reference proteome</keyword>
<evidence type="ECO:0008006" key="5">
    <source>
        <dbReference type="Google" id="ProtNLM"/>
    </source>
</evidence>
<protein>
    <recommendedName>
        <fullName evidence="5">Integral membrane protein TmpA</fullName>
    </recommendedName>
</protein>
<keyword evidence="2" id="KW-1133">Transmembrane helix</keyword>
<dbReference type="EMBL" id="OZ075128">
    <property type="protein sequence ID" value="CAL4955785.1"/>
    <property type="molecule type" value="Genomic_DNA"/>
</dbReference>
<name>A0ABC8Z8T6_9POAL</name>
<feature type="compositionally biased region" description="Low complexity" evidence="1">
    <location>
        <begin position="183"/>
        <end position="193"/>
    </location>
</feature>
<feature type="transmembrane region" description="Helical" evidence="2">
    <location>
        <begin position="214"/>
        <end position="231"/>
    </location>
</feature>
<proteinExistence type="predicted"/>
<feature type="region of interest" description="Disordered" evidence="1">
    <location>
        <begin position="171"/>
        <end position="193"/>
    </location>
</feature>
<feature type="transmembrane region" description="Helical" evidence="2">
    <location>
        <begin position="324"/>
        <end position="345"/>
    </location>
</feature>
<evidence type="ECO:0000313" key="4">
    <source>
        <dbReference type="Proteomes" id="UP001497457"/>
    </source>
</evidence>
<feature type="transmembrane region" description="Helical" evidence="2">
    <location>
        <begin position="360"/>
        <end position="379"/>
    </location>
</feature>
<dbReference type="InterPro" id="IPR052979">
    <property type="entry name" value="Adenylate-forming_domain"/>
</dbReference>
<organism evidence="3 4">
    <name type="scientific">Urochloa decumbens</name>
    <dbReference type="NCBI Taxonomy" id="240449"/>
    <lineage>
        <taxon>Eukaryota</taxon>
        <taxon>Viridiplantae</taxon>
        <taxon>Streptophyta</taxon>
        <taxon>Embryophyta</taxon>
        <taxon>Tracheophyta</taxon>
        <taxon>Spermatophyta</taxon>
        <taxon>Magnoliopsida</taxon>
        <taxon>Liliopsida</taxon>
        <taxon>Poales</taxon>
        <taxon>Poaceae</taxon>
        <taxon>PACMAD clade</taxon>
        <taxon>Panicoideae</taxon>
        <taxon>Panicodae</taxon>
        <taxon>Paniceae</taxon>
        <taxon>Melinidinae</taxon>
        <taxon>Urochloa</taxon>
    </lineage>
</organism>
<dbReference type="PANTHER" id="PTHR33927">
    <property type="entry name" value="TRANSMEMBRANE PROTEIN"/>
    <property type="match status" value="1"/>
</dbReference>